<dbReference type="CDD" id="cd18787">
    <property type="entry name" value="SF2_C_DEAD"/>
    <property type="match status" value="1"/>
</dbReference>
<dbReference type="InterPro" id="IPR027417">
    <property type="entry name" value="P-loop_NTPase"/>
</dbReference>
<dbReference type="GO" id="GO:0003676">
    <property type="term" value="F:nucleic acid binding"/>
    <property type="evidence" value="ECO:0007669"/>
    <property type="project" value="InterPro"/>
</dbReference>
<dbReference type="InterPro" id="IPR001650">
    <property type="entry name" value="Helicase_C-like"/>
</dbReference>
<evidence type="ECO:0000313" key="12">
    <source>
        <dbReference type="Proteomes" id="UP000664654"/>
    </source>
</evidence>
<dbReference type="Gene3D" id="3.30.70.330">
    <property type="match status" value="1"/>
</dbReference>
<comment type="similarity">
    <text evidence="5 7">Belongs to the DEAD box helicase family.</text>
</comment>
<evidence type="ECO:0000313" key="11">
    <source>
        <dbReference type="EMBL" id="MBN7825481.1"/>
    </source>
</evidence>
<dbReference type="PROSITE" id="PS51194">
    <property type="entry name" value="HELICASE_CTER"/>
    <property type="match status" value="1"/>
</dbReference>
<dbReference type="Pfam" id="PF00270">
    <property type="entry name" value="DEAD"/>
    <property type="match status" value="1"/>
</dbReference>
<evidence type="ECO:0000259" key="10">
    <source>
        <dbReference type="PROSITE" id="PS51195"/>
    </source>
</evidence>
<comment type="caution">
    <text evidence="11">The sequence shown here is derived from an EMBL/GenBank/DDBJ whole genome shotgun (WGS) entry which is preliminary data.</text>
</comment>
<dbReference type="NCBIfam" id="NF008744">
    <property type="entry name" value="PRK11776.1"/>
    <property type="match status" value="1"/>
</dbReference>
<dbReference type="InterPro" id="IPR014001">
    <property type="entry name" value="Helicase_ATP-bd"/>
</dbReference>
<feature type="short sequence motif" description="Q motif" evidence="6">
    <location>
        <begin position="3"/>
        <end position="31"/>
    </location>
</feature>
<keyword evidence="3 7" id="KW-0347">Helicase</keyword>
<dbReference type="InterPro" id="IPR011545">
    <property type="entry name" value="DEAD/DEAH_box_helicase_dom"/>
</dbReference>
<evidence type="ECO:0000259" key="9">
    <source>
        <dbReference type="PROSITE" id="PS51194"/>
    </source>
</evidence>
<dbReference type="InterPro" id="IPR050079">
    <property type="entry name" value="DEAD_box_RNA_helicase"/>
</dbReference>
<evidence type="ECO:0000256" key="7">
    <source>
        <dbReference type="RuleBase" id="RU000492"/>
    </source>
</evidence>
<dbReference type="RefSeq" id="WP_206573586.1">
    <property type="nucleotide sequence ID" value="NZ_JAFKCV010000004.1"/>
</dbReference>
<feature type="domain" description="DEAD-box RNA helicase Q" evidence="10">
    <location>
        <begin position="3"/>
        <end position="31"/>
    </location>
</feature>
<dbReference type="SMART" id="SM00487">
    <property type="entry name" value="DEXDc"/>
    <property type="match status" value="1"/>
</dbReference>
<dbReference type="Gene3D" id="3.40.50.300">
    <property type="entry name" value="P-loop containing nucleotide triphosphate hydrolases"/>
    <property type="match status" value="2"/>
</dbReference>
<dbReference type="InterPro" id="IPR014014">
    <property type="entry name" value="RNA_helicase_DEAD_Q_motif"/>
</dbReference>
<dbReference type="SUPFAM" id="SSF52540">
    <property type="entry name" value="P-loop containing nucleoside triphosphate hydrolases"/>
    <property type="match status" value="1"/>
</dbReference>
<evidence type="ECO:0000256" key="2">
    <source>
        <dbReference type="ARBA" id="ARBA00022801"/>
    </source>
</evidence>
<protein>
    <submittedName>
        <fullName evidence="11">ATP-dependent RNA helicase DbpA</fullName>
        <ecNumber evidence="11">3.6.4.13</ecNumber>
    </submittedName>
</protein>
<dbReference type="EMBL" id="JAFKCV010000004">
    <property type="protein sequence ID" value="MBN7825481.1"/>
    <property type="molecule type" value="Genomic_DNA"/>
</dbReference>
<dbReference type="CDD" id="cd00268">
    <property type="entry name" value="DEADc"/>
    <property type="match status" value="1"/>
</dbReference>
<organism evidence="11 12">
    <name type="scientific">Bowmanella dokdonensis</name>
    <dbReference type="NCBI Taxonomy" id="751969"/>
    <lineage>
        <taxon>Bacteria</taxon>
        <taxon>Pseudomonadati</taxon>
        <taxon>Pseudomonadota</taxon>
        <taxon>Gammaproteobacteria</taxon>
        <taxon>Alteromonadales</taxon>
        <taxon>Alteromonadaceae</taxon>
        <taxon>Bowmanella</taxon>
    </lineage>
</organism>
<dbReference type="PROSITE" id="PS00039">
    <property type="entry name" value="DEAD_ATP_HELICASE"/>
    <property type="match status" value="1"/>
</dbReference>
<keyword evidence="1 7" id="KW-0547">Nucleotide-binding</keyword>
<dbReference type="InterPro" id="IPR000629">
    <property type="entry name" value="RNA-helicase_DEAD-box_CS"/>
</dbReference>
<keyword evidence="4 7" id="KW-0067">ATP-binding</keyword>
<gene>
    <name evidence="11" type="primary">dbpA</name>
    <name evidence="11" type="ORF">J0A66_09635</name>
</gene>
<dbReference type="Proteomes" id="UP000664654">
    <property type="component" value="Unassembled WGS sequence"/>
</dbReference>
<evidence type="ECO:0000256" key="1">
    <source>
        <dbReference type="ARBA" id="ARBA00022741"/>
    </source>
</evidence>
<keyword evidence="12" id="KW-1185">Reference proteome</keyword>
<keyword evidence="2 7" id="KW-0378">Hydrolase</keyword>
<dbReference type="GO" id="GO:0005524">
    <property type="term" value="F:ATP binding"/>
    <property type="evidence" value="ECO:0007669"/>
    <property type="project" value="UniProtKB-KW"/>
</dbReference>
<dbReference type="GO" id="GO:0005829">
    <property type="term" value="C:cytosol"/>
    <property type="evidence" value="ECO:0007669"/>
    <property type="project" value="TreeGrafter"/>
</dbReference>
<dbReference type="InterPro" id="IPR012677">
    <property type="entry name" value="Nucleotide-bd_a/b_plait_sf"/>
</dbReference>
<evidence type="ECO:0000256" key="4">
    <source>
        <dbReference type="ARBA" id="ARBA00022840"/>
    </source>
</evidence>
<dbReference type="GO" id="GO:0003724">
    <property type="term" value="F:RNA helicase activity"/>
    <property type="evidence" value="ECO:0007669"/>
    <property type="project" value="UniProtKB-EC"/>
</dbReference>
<dbReference type="GO" id="GO:0016787">
    <property type="term" value="F:hydrolase activity"/>
    <property type="evidence" value="ECO:0007669"/>
    <property type="project" value="UniProtKB-KW"/>
</dbReference>
<dbReference type="InterPro" id="IPR005580">
    <property type="entry name" value="DbpA/CsdA_RNA-bd_dom"/>
</dbReference>
<dbReference type="InterPro" id="IPR044742">
    <property type="entry name" value="DEAD/DEAH_RhlB"/>
</dbReference>
<dbReference type="CDD" id="cd12501">
    <property type="entry name" value="RRM_EcDbpA_like"/>
    <property type="match status" value="1"/>
</dbReference>
<evidence type="ECO:0000256" key="5">
    <source>
        <dbReference type="ARBA" id="ARBA00038437"/>
    </source>
</evidence>
<dbReference type="PROSITE" id="PS51195">
    <property type="entry name" value="Q_MOTIF"/>
    <property type="match status" value="1"/>
</dbReference>
<dbReference type="PANTHER" id="PTHR47959:SF1">
    <property type="entry name" value="ATP-DEPENDENT RNA HELICASE DBPA"/>
    <property type="match status" value="1"/>
</dbReference>
<feature type="domain" description="Helicase C-terminal" evidence="9">
    <location>
        <begin position="215"/>
        <end position="380"/>
    </location>
</feature>
<proteinExistence type="inferred from homology"/>
<name>A0A939IRG6_9ALTE</name>
<accession>A0A939IRG6</accession>
<dbReference type="Pfam" id="PF00271">
    <property type="entry name" value="Helicase_C"/>
    <property type="match status" value="1"/>
</dbReference>
<evidence type="ECO:0000256" key="3">
    <source>
        <dbReference type="ARBA" id="ARBA00022806"/>
    </source>
</evidence>
<dbReference type="PANTHER" id="PTHR47959">
    <property type="entry name" value="ATP-DEPENDENT RNA HELICASE RHLE-RELATED"/>
    <property type="match status" value="1"/>
</dbReference>
<dbReference type="AlphaFoldDB" id="A0A939IRG6"/>
<dbReference type="Pfam" id="PF03880">
    <property type="entry name" value="DbpA"/>
    <property type="match status" value="1"/>
</dbReference>
<feature type="domain" description="Helicase ATP-binding" evidence="8">
    <location>
        <begin position="34"/>
        <end position="205"/>
    </location>
</feature>
<evidence type="ECO:0000259" key="8">
    <source>
        <dbReference type="PROSITE" id="PS51192"/>
    </source>
</evidence>
<sequence>MSTAFSSLSLPPALLSNLSDLGYQQMTEIQTASLPLMLAGKDVIAQAKTGSGKTVAFGIGLLSRLQVDDFTTQALVLCPTRELAEQVSGELRKLARFQANIKVLALYGGVPMASQVASLAHGSQIVVGTPGRVRDLLSRRHLDLSRLSTLVLDEADRMLEMGFAEDLAAIIGTAPRQRQTLLFSATFAEDIQRISADIQREPQRVTVKAVHDQQQISQFFYEVAEERRAHALRCLLTHFEPDSAMVFCNTRAECQAVADDLAEKGFAAQALHGELEQRERQEVLVQFAQRSIAVLVATDVAARGLDIKEVDAVINYHVAQDPQAHVHRIGRTGRAGHKGLALTLCSPAEAGRAAAIEEFQQQKPVWSDIERIRFKNGAIKDPLYRTLCIDGGRKDKVRKGDVLGALTKDAGIDGADVGQIDIMDNHTYVAVKLRSVKRTLAYLREGKIKGRRFRARKL</sequence>
<reference evidence="11" key="1">
    <citation type="submission" date="2021-03" db="EMBL/GenBank/DDBJ databases">
        <title>novel species isolated from a fishpond in China.</title>
        <authorList>
            <person name="Lu H."/>
            <person name="Cai Z."/>
        </authorList>
    </citation>
    <scope>NUCLEOTIDE SEQUENCE</scope>
    <source>
        <strain evidence="11">JCM 30855</strain>
    </source>
</reference>
<dbReference type="SMART" id="SM00490">
    <property type="entry name" value="HELICc"/>
    <property type="match status" value="1"/>
</dbReference>
<evidence type="ECO:0000256" key="6">
    <source>
        <dbReference type="PROSITE-ProRule" id="PRU00552"/>
    </source>
</evidence>
<dbReference type="PROSITE" id="PS51192">
    <property type="entry name" value="HELICASE_ATP_BIND_1"/>
    <property type="match status" value="1"/>
</dbReference>
<dbReference type="EC" id="3.6.4.13" evidence="11"/>